<dbReference type="InterPro" id="IPR010736">
    <property type="entry name" value="SHIPPO-rpt"/>
</dbReference>
<gene>
    <name evidence="2" type="ORF">BSL78_12946</name>
</gene>
<dbReference type="Proteomes" id="UP000230750">
    <property type="component" value="Unassembled WGS sequence"/>
</dbReference>
<feature type="region of interest" description="Disordered" evidence="1">
    <location>
        <begin position="235"/>
        <end position="264"/>
    </location>
</feature>
<feature type="region of interest" description="Disordered" evidence="1">
    <location>
        <begin position="109"/>
        <end position="131"/>
    </location>
</feature>
<protein>
    <recommendedName>
        <fullName evidence="4">Lymphocyte expansion molecule-like</fullName>
    </recommendedName>
</protein>
<dbReference type="AlphaFoldDB" id="A0A2G8KQB1"/>
<dbReference type="PANTHER" id="PTHR34914:SF1">
    <property type="entry name" value="LYMPHOCYTE EXPANSION MOLECULE"/>
    <property type="match status" value="1"/>
</dbReference>
<evidence type="ECO:0000313" key="3">
    <source>
        <dbReference type="Proteomes" id="UP000230750"/>
    </source>
</evidence>
<dbReference type="InterPro" id="IPR033557">
    <property type="entry name" value="CIMAP2"/>
</dbReference>
<accession>A0A2G8KQB1</accession>
<name>A0A2G8KQB1_STIJA</name>
<feature type="compositionally biased region" description="Polar residues" evidence="1">
    <location>
        <begin position="115"/>
        <end position="129"/>
    </location>
</feature>
<dbReference type="Pfam" id="PF07004">
    <property type="entry name" value="SHIPPO-rpt"/>
    <property type="match status" value="2"/>
</dbReference>
<reference evidence="2 3" key="1">
    <citation type="journal article" date="2017" name="PLoS Biol.">
        <title>The sea cucumber genome provides insights into morphological evolution and visceral regeneration.</title>
        <authorList>
            <person name="Zhang X."/>
            <person name="Sun L."/>
            <person name="Yuan J."/>
            <person name="Sun Y."/>
            <person name="Gao Y."/>
            <person name="Zhang L."/>
            <person name="Li S."/>
            <person name="Dai H."/>
            <person name="Hamel J.F."/>
            <person name="Liu C."/>
            <person name="Yu Y."/>
            <person name="Liu S."/>
            <person name="Lin W."/>
            <person name="Guo K."/>
            <person name="Jin S."/>
            <person name="Xu P."/>
            <person name="Storey K.B."/>
            <person name="Huan P."/>
            <person name="Zhang T."/>
            <person name="Zhou Y."/>
            <person name="Zhang J."/>
            <person name="Lin C."/>
            <person name="Li X."/>
            <person name="Xing L."/>
            <person name="Huo D."/>
            <person name="Sun M."/>
            <person name="Wang L."/>
            <person name="Mercier A."/>
            <person name="Li F."/>
            <person name="Yang H."/>
            <person name="Xiang J."/>
        </authorList>
    </citation>
    <scope>NUCLEOTIDE SEQUENCE [LARGE SCALE GENOMIC DNA]</scope>
    <source>
        <strain evidence="2">Shaxun</strain>
        <tissue evidence="2">Muscle</tissue>
    </source>
</reference>
<keyword evidence="3" id="KW-1185">Reference proteome</keyword>
<evidence type="ECO:0000313" key="2">
    <source>
        <dbReference type="EMBL" id="PIK50148.1"/>
    </source>
</evidence>
<dbReference type="PANTHER" id="PTHR34914">
    <property type="entry name" value="LYMPHOCYTE EXPANSION MOLECULE"/>
    <property type="match status" value="1"/>
</dbReference>
<feature type="compositionally biased region" description="Polar residues" evidence="1">
    <location>
        <begin position="251"/>
        <end position="260"/>
    </location>
</feature>
<dbReference type="STRING" id="307972.A0A2G8KQB1"/>
<dbReference type="OrthoDB" id="6275292at2759"/>
<organism evidence="2 3">
    <name type="scientific">Stichopus japonicus</name>
    <name type="common">Sea cucumber</name>
    <dbReference type="NCBI Taxonomy" id="307972"/>
    <lineage>
        <taxon>Eukaryota</taxon>
        <taxon>Metazoa</taxon>
        <taxon>Echinodermata</taxon>
        <taxon>Eleutherozoa</taxon>
        <taxon>Echinozoa</taxon>
        <taxon>Holothuroidea</taxon>
        <taxon>Aspidochirotacea</taxon>
        <taxon>Aspidochirotida</taxon>
        <taxon>Stichopodidae</taxon>
        <taxon>Apostichopus</taxon>
    </lineage>
</organism>
<proteinExistence type="predicted"/>
<sequence length="364" mass="40454">MAATVKAFTGAPFGTQKARFDVSGVHPQSKTPGTFTQVWYDKKATSPLERNLGPGTHNIDDFLKVMSDRPCSNRGICQTKEKRFRHTATSEIPGPGTYGEGGIPHSAVEKKSRESTSTVGMLDAGSSTPRHLPSVGCELGPGTYQHKSFTEQTTGKVTSLRGPYDLFTGDRNAPVKTGHFAKPGRHPLGPGQYNLDSFADKWQDEHNHWKGRFGKISQYPTRPAERIFCSTLSQWPRKGREPGPGSYKVKQLSTPTSTDSPPFISSAERFDKRARKFFTGQTNPVGPGRYDLETWKEAQHQNGHQSVFNSKVTRSQSLARNLALQERITGTGRWKEATVTRTRVKDQPANDYIRARKIIYTQSV</sequence>
<comment type="caution">
    <text evidence="2">The sequence shown here is derived from an EMBL/GenBank/DDBJ whole genome shotgun (WGS) entry which is preliminary data.</text>
</comment>
<evidence type="ECO:0000256" key="1">
    <source>
        <dbReference type="SAM" id="MobiDB-lite"/>
    </source>
</evidence>
<evidence type="ECO:0008006" key="4">
    <source>
        <dbReference type="Google" id="ProtNLM"/>
    </source>
</evidence>
<dbReference type="EMBL" id="MRZV01000431">
    <property type="protein sequence ID" value="PIK50148.1"/>
    <property type="molecule type" value="Genomic_DNA"/>
</dbReference>